<protein>
    <recommendedName>
        <fullName evidence="1">diguanylate cyclase</fullName>
        <ecNumber evidence="1">2.7.7.65</ecNumber>
    </recommendedName>
</protein>
<gene>
    <name evidence="5" type="ORF">DFR52_104437</name>
</gene>
<organism evidence="5 6">
    <name type="scientific">Hoeflea marina</name>
    <dbReference type="NCBI Taxonomy" id="274592"/>
    <lineage>
        <taxon>Bacteria</taxon>
        <taxon>Pseudomonadati</taxon>
        <taxon>Pseudomonadota</taxon>
        <taxon>Alphaproteobacteria</taxon>
        <taxon>Hyphomicrobiales</taxon>
        <taxon>Rhizobiaceae</taxon>
        <taxon>Hoeflea</taxon>
    </lineage>
</organism>
<dbReference type="Pfam" id="PF00990">
    <property type="entry name" value="GGDEF"/>
    <property type="match status" value="1"/>
</dbReference>
<dbReference type="CDD" id="cd01949">
    <property type="entry name" value="GGDEF"/>
    <property type="match status" value="1"/>
</dbReference>
<dbReference type="InterPro" id="IPR050469">
    <property type="entry name" value="Diguanylate_Cyclase"/>
</dbReference>
<feature type="domain" description="GGDEF" evidence="4">
    <location>
        <begin position="131"/>
        <end position="261"/>
    </location>
</feature>
<evidence type="ECO:0000256" key="2">
    <source>
        <dbReference type="ARBA" id="ARBA00034247"/>
    </source>
</evidence>
<dbReference type="FunFam" id="3.30.70.270:FF:000001">
    <property type="entry name" value="Diguanylate cyclase domain protein"/>
    <property type="match status" value="1"/>
</dbReference>
<dbReference type="EC" id="2.7.7.65" evidence="1"/>
<evidence type="ECO:0000313" key="5">
    <source>
        <dbReference type="EMBL" id="PWV99145.1"/>
    </source>
</evidence>
<dbReference type="SMART" id="SM00267">
    <property type="entry name" value="GGDEF"/>
    <property type="match status" value="1"/>
</dbReference>
<dbReference type="GO" id="GO:0043709">
    <property type="term" value="P:cell adhesion involved in single-species biofilm formation"/>
    <property type="evidence" value="ECO:0007669"/>
    <property type="project" value="TreeGrafter"/>
</dbReference>
<name>A0A317PGH4_9HYPH</name>
<dbReference type="GO" id="GO:0005886">
    <property type="term" value="C:plasma membrane"/>
    <property type="evidence" value="ECO:0007669"/>
    <property type="project" value="TreeGrafter"/>
</dbReference>
<evidence type="ECO:0000256" key="1">
    <source>
        <dbReference type="ARBA" id="ARBA00012528"/>
    </source>
</evidence>
<reference evidence="5 6" key="1">
    <citation type="submission" date="2018-05" db="EMBL/GenBank/DDBJ databases">
        <title>Genomic Encyclopedia of Type Strains, Phase IV (KMG-IV): sequencing the most valuable type-strain genomes for metagenomic binning, comparative biology and taxonomic classification.</title>
        <authorList>
            <person name="Goeker M."/>
        </authorList>
    </citation>
    <scope>NUCLEOTIDE SEQUENCE [LARGE SCALE GENOMIC DNA]</scope>
    <source>
        <strain evidence="5 6">DSM 16791</strain>
    </source>
</reference>
<evidence type="ECO:0000256" key="3">
    <source>
        <dbReference type="SAM" id="Phobius"/>
    </source>
</evidence>
<dbReference type="GO" id="GO:1902201">
    <property type="term" value="P:negative regulation of bacterial-type flagellum-dependent cell motility"/>
    <property type="evidence" value="ECO:0007669"/>
    <property type="project" value="TreeGrafter"/>
</dbReference>
<evidence type="ECO:0000259" key="4">
    <source>
        <dbReference type="PROSITE" id="PS50887"/>
    </source>
</evidence>
<dbReference type="NCBIfam" id="TIGR00254">
    <property type="entry name" value="GGDEF"/>
    <property type="match status" value="1"/>
</dbReference>
<dbReference type="AlphaFoldDB" id="A0A317PGH4"/>
<evidence type="ECO:0000313" key="6">
    <source>
        <dbReference type="Proteomes" id="UP000246352"/>
    </source>
</evidence>
<dbReference type="Gene3D" id="3.30.70.270">
    <property type="match status" value="1"/>
</dbReference>
<keyword evidence="3" id="KW-0472">Membrane</keyword>
<keyword evidence="3" id="KW-0812">Transmembrane</keyword>
<comment type="caution">
    <text evidence="5">The sequence shown here is derived from an EMBL/GenBank/DDBJ whole genome shotgun (WGS) entry which is preliminary data.</text>
</comment>
<dbReference type="Proteomes" id="UP000246352">
    <property type="component" value="Unassembled WGS sequence"/>
</dbReference>
<feature type="transmembrane region" description="Helical" evidence="3">
    <location>
        <begin position="50"/>
        <end position="70"/>
    </location>
</feature>
<dbReference type="PANTHER" id="PTHR45138">
    <property type="entry name" value="REGULATORY COMPONENTS OF SENSORY TRANSDUCTION SYSTEM"/>
    <property type="match status" value="1"/>
</dbReference>
<proteinExistence type="predicted"/>
<dbReference type="GO" id="GO:0052621">
    <property type="term" value="F:diguanylate cyclase activity"/>
    <property type="evidence" value="ECO:0007669"/>
    <property type="project" value="UniProtKB-EC"/>
</dbReference>
<dbReference type="PANTHER" id="PTHR45138:SF9">
    <property type="entry name" value="DIGUANYLATE CYCLASE DGCM-RELATED"/>
    <property type="match status" value="1"/>
</dbReference>
<dbReference type="EMBL" id="QGTR01000004">
    <property type="protein sequence ID" value="PWV99145.1"/>
    <property type="molecule type" value="Genomic_DNA"/>
</dbReference>
<dbReference type="InterPro" id="IPR043128">
    <property type="entry name" value="Rev_trsase/Diguanyl_cyclase"/>
</dbReference>
<accession>A0A317PGH4</accession>
<sequence>MRKKGFHKAEIFLFFLMLLIGLAGASSWAAWSMAIGGGDVTGGAHTVGQFTFLAMVLSGLAFTCSLLLILPTLSRGLREQGKLQRMTETLSMRSQTLEHAAVTDAMTGMYNRRYFDEALVEYLAAFKRIRKPIGMAVFDLDHFKSVNDTYGHDVGDEVLRRVAGCFQDFTRYHDVVARLGGEEFAILSPNINERQLFDLSDRVRQAVSQLNLEAGNVTLRVTISVGLAIWDGSESGEDLYRRADKQLYEAKRKGRNRVCAA</sequence>
<dbReference type="PROSITE" id="PS50887">
    <property type="entry name" value="GGDEF"/>
    <property type="match status" value="1"/>
</dbReference>
<dbReference type="SUPFAM" id="SSF55073">
    <property type="entry name" value="Nucleotide cyclase"/>
    <property type="match status" value="1"/>
</dbReference>
<dbReference type="InterPro" id="IPR000160">
    <property type="entry name" value="GGDEF_dom"/>
</dbReference>
<dbReference type="InterPro" id="IPR029787">
    <property type="entry name" value="Nucleotide_cyclase"/>
</dbReference>
<keyword evidence="3" id="KW-1133">Transmembrane helix</keyword>
<comment type="catalytic activity">
    <reaction evidence="2">
        <text>2 GTP = 3',3'-c-di-GMP + 2 diphosphate</text>
        <dbReference type="Rhea" id="RHEA:24898"/>
        <dbReference type="ChEBI" id="CHEBI:33019"/>
        <dbReference type="ChEBI" id="CHEBI:37565"/>
        <dbReference type="ChEBI" id="CHEBI:58805"/>
        <dbReference type="EC" id="2.7.7.65"/>
    </reaction>
</comment>
<keyword evidence="6" id="KW-1185">Reference proteome</keyword>